<dbReference type="AlphaFoldDB" id="A0AAU0UJ48"/>
<keyword evidence="6 8" id="KW-0460">Magnesium</keyword>
<evidence type="ECO:0000256" key="5">
    <source>
        <dbReference type="ARBA" id="ARBA00022801"/>
    </source>
</evidence>
<proteinExistence type="inferred from homology"/>
<comment type="catalytic activity">
    <reaction evidence="7 8">
        <text>(2R)-O-phospho-3-sulfolactate + H2O = (2R)-3-sulfolactate + phosphate</text>
        <dbReference type="Rhea" id="RHEA:23416"/>
        <dbReference type="ChEBI" id="CHEBI:15377"/>
        <dbReference type="ChEBI" id="CHEBI:15597"/>
        <dbReference type="ChEBI" id="CHEBI:43474"/>
        <dbReference type="ChEBI" id="CHEBI:58738"/>
        <dbReference type="EC" id="3.1.3.71"/>
    </reaction>
</comment>
<dbReference type="Proteomes" id="UP001329915">
    <property type="component" value="Chromosome"/>
</dbReference>
<evidence type="ECO:0000256" key="6">
    <source>
        <dbReference type="ARBA" id="ARBA00022842"/>
    </source>
</evidence>
<evidence type="ECO:0000256" key="8">
    <source>
        <dbReference type="HAMAP-Rule" id="MF_00490"/>
    </source>
</evidence>
<dbReference type="Pfam" id="PF04029">
    <property type="entry name" value="2-ph_phosp"/>
    <property type="match status" value="1"/>
</dbReference>
<reference evidence="9 10" key="1">
    <citation type="submission" date="2023-04" db="EMBL/GenBank/DDBJ databases">
        <authorList>
            <person name="Hsu D."/>
        </authorList>
    </citation>
    <scope>NUCLEOTIDE SEQUENCE [LARGE SCALE GENOMIC DNA]</scope>
    <source>
        <strain evidence="9 10">MK1</strain>
    </source>
</reference>
<evidence type="ECO:0000256" key="2">
    <source>
        <dbReference type="ARBA" id="ARBA00009997"/>
    </source>
</evidence>
<dbReference type="FunFam" id="3.90.1560.10:FF:000001">
    <property type="entry name" value="Probable 2-phosphosulfolactate phosphatase"/>
    <property type="match status" value="1"/>
</dbReference>
<dbReference type="PANTHER" id="PTHR37311">
    <property type="entry name" value="2-PHOSPHOSULFOLACTATE PHOSPHATASE-RELATED"/>
    <property type="match status" value="1"/>
</dbReference>
<dbReference type="HAMAP" id="MF_00490">
    <property type="entry name" value="ComB"/>
    <property type="match status" value="1"/>
</dbReference>
<dbReference type="InterPro" id="IPR005238">
    <property type="entry name" value="ComB-like"/>
</dbReference>
<evidence type="ECO:0000256" key="1">
    <source>
        <dbReference type="ARBA" id="ARBA00001946"/>
    </source>
</evidence>
<keyword evidence="5 8" id="KW-0378">Hydrolase</keyword>
<dbReference type="EC" id="3.1.3.71" evidence="3 8"/>
<dbReference type="GO" id="GO:0000287">
    <property type="term" value="F:magnesium ion binding"/>
    <property type="evidence" value="ECO:0007669"/>
    <property type="project" value="UniProtKB-UniRule"/>
</dbReference>
<organism evidence="9 10">
    <name type="scientific">Metallumcola ferriviriculae</name>
    <dbReference type="NCBI Taxonomy" id="3039180"/>
    <lineage>
        <taxon>Bacteria</taxon>
        <taxon>Bacillati</taxon>
        <taxon>Bacillota</taxon>
        <taxon>Clostridia</taxon>
        <taxon>Neomoorellales</taxon>
        <taxon>Desulfitibacteraceae</taxon>
        <taxon>Metallumcola</taxon>
    </lineage>
</organism>
<evidence type="ECO:0000256" key="7">
    <source>
        <dbReference type="ARBA" id="ARBA00033711"/>
    </source>
</evidence>
<protein>
    <recommendedName>
        <fullName evidence="4 8">Probable 2-phosphosulfolactate phosphatase</fullName>
        <ecNumber evidence="3 8">3.1.3.71</ecNumber>
    </recommendedName>
</protein>
<dbReference type="Gene3D" id="3.90.1560.10">
    <property type="entry name" value="ComB-like"/>
    <property type="match status" value="1"/>
</dbReference>
<dbReference type="GO" id="GO:0050545">
    <property type="term" value="F:sulfopyruvate decarboxylase activity"/>
    <property type="evidence" value="ECO:0007669"/>
    <property type="project" value="TreeGrafter"/>
</dbReference>
<comment type="cofactor">
    <cofactor evidence="1 8">
        <name>Mg(2+)</name>
        <dbReference type="ChEBI" id="CHEBI:18420"/>
    </cofactor>
</comment>
<dbReference type="InterPro" id="IPR036702">
    <property type="entry name" value="ComB-like_sf"/>
</dbReference>
<accession>A0AAU0UJ48</accession>
<name>A0AAU0UJ48_9FIRM</name>
<evidence type="ECO:0000256" key="4">
    <source>
        <dbReference type="ARBA" id="ARBA00021948"/>
    </source>
</evidence>
<dbReference type="RefSeq" id="WP_366923517.1">
    <property type="nucleotide sequence ID" value="NZ_CP121694.1"/>
</dbReference>
<dbReference type="KEGG" id="dbc:MFMK1_000412"/>
<evidence type="ECO:0000313" key="9">
    <source>
        <dbReference type="EMBL" id="WRO20628.1"/>
    </source>
</evidence>
<evidence type="ECO:0000256" key="3">
    <source>
        <dbReference type="ARBA" id="ARBA00012953"/>
    </source>
</evidence>
<dbReference type="GO" id="GO:0050532">
    <property type="term" value="F:2-phosphosulfolactate phosphatase activity"/>
    <property type="evidence" value="ECO:0007669"/>
    <property type="project" value="UniProtKB-UniRule"/>
</dbReference>
<dbReference type="PANTHER" id="PTHR37311:SF1">
    <property type="entry name" value="2-PHOSPHOSULFOLACTATE PHOSPHATASE-RELATED"/>
    <property type="match status" value="1"/>
</dbReference>
<dbReference type="EMBL" id="CP121694">
    <property type="protein sequence ID" value="WRO20628.1"/>
    <property type="molecule type" value="Genomic_DNA"/>
</dbReference>
<comment type="similarity">
    <text evidence="2 8">Belongs to the ComB family.</text>
</comment>
<evidence type="ECO:0000313" key="10">
    <source>
        <dbReference type="Proteomes" id="UP001329915"/>
    </source>
</evidence>
<sequence>MDITLIMRSEDINNLKGRVAVVIDVLRATSTMVTALRNGAEAVVPFLSPEDARAFFQSHDGDYLMCGERGGVKLPGFHLGNSPLEYRRDVIAGKTLLMTTTNGTRAIRGCEAAEEVLIGSTLNAHAVAKRIKEIDKSAALVCAGTKGNFSLDDFAAAGAIIKYLTKMCKVSLADSAQAALLLTEQHNLRSIFNQSLHGQRLVELGFEKDVDYCSQLATMDLIAEFDGVSIHLI</sequence>
<dbReference type="SUPFAM" id="SSF142823">
    <property type="entry name" value="ComB-like"/>
    <property type="match status" value="1"/>
</dbReference>
<gene>
    <name evidence="8" type="primary">comB</name>
    <name evidence="9" type="ORF">MFMK1_000412</name>
</gene>
<keyword evidence="10" id="KW-1185">Reference proteome</keyword>